<dbReference type="EMBL" id="JAWCTQ010000016">
    <property type="protein sequence ID" value="MDT9683381.1"/>
    <property type="molecule type" value="Genomic_DNA"/>
</dbReference>
<dbReference type="Proteomes" id="UP001250181">
    <property type="component" value="Unassembled WGS sequence"/>
</dbReference>
<comment type="caution">
    <text evidence="1">The sequence shown here is derived from an EMBL/GenBank/DDBJ whole genome shotgun (WGS) entry which is preliminary data.</text>
</comment>
<gene>
    <name evidence="1" type="ORF">RND61_15050</name>
</gene>
<organism evidence="1 2">
    <name type="scientific">Streptomyces tamarix</name>
    <dbReference type="NCBI Taxonomy" id="3078565"/>
    <lineage>
        <taxon>Bacteria</taxon>
        <taxon>Bacillati</taxon>
        <taxon>Actinomycetota</taxon>
        <taxon>Actinomycetes</taxon>
        <taxon>Kitasatosporales</taxon>
        <taxon>Streptomycetaceae</taxon>
        <taxon>Streptomyces</taxon>
    </lineage>
</organism>
<dbReference type="Pfam" id="PF26461">
    <property type="entry name" value="Phi812_tail_tube"/>
    <property type="match status" value="1"/>
</dbReference>
<keyword evidence="2" id="KW-1185">Reference proteome</keyword>
<evidence type="ECO:0000313" key="1">
    <source>
        <dbReference type="EMBL" id="MDT9683381.1"/>
    </source>
</evidence>
<reference evidence="1 2" key="1">
    <citation type="submission" date="2023-09" db="EMBL/GenBank/DDBJ databases">
        <title>Streptomyces sp. nov.: A antagonism against Alternaria gaisen Producing Streptochlin, Isolated from Tamarix root soil.</title>
        <authorList>
            <person name="Chen Y."/>
        </authorList>
    </citation>
    <scope>NUCLEOTIDE SEQUENCE [LARGE SCALE GENOMIC DNA]</scope>
    <source>
        <strain evidence="1 2">TRM76323</strain>
    </source>
</reference>
<dbReference type="RefSeq" id="WP_315878455.1">
    <property type="nucleotide sequence ID" value="NZ_JAWCTQ010000016.1"/>
</dbReference>
<evidence type="ECO:0008006" key="3">
    <source>
        <dbReference type="Google" id="ProtNLM"/>
    </source>
</evidence>
<accession>A0ABU3QL72</accession>
<name>A0ABU3QL72_9ACTN</name>
<evidence type="ECO:0000313" key="2">
    <source>
        <dbReference type="Proteomes" id="UP001250181"/>
    </source>
</evidence>
<protein>
    <recommendedName>
        <fullName evidence="3">Tail tube protein</fullName>
    </recommendedName>
</protein>
<dbReference type="InterPro" id="IPR058640">
    <property type="entry name" value="Phi812_tail_tube"/>
</dbReference>
<proteinExistence type="predicted"/>
<sequence>MTSLAKQTVHTGNTVIFSIAGKPVARAQSLSATRSYGTIAVKELGSIMVKEHVQTDYDGRLTVSKFRMRTSDLEATGFGSYGEDILNQGVIDITLVDSETKQVLESYYGCTIASQNLTVRVGEVVAEEVDFMYLSAKKNDIV</sequence>